<dbReference type="CDD" id="cd00093">
    <property type="entry name" value="HTH_XRE"/>
    <property type="match status" value="1"/>
</dbReference>
<dbReference type="InterPro" id="IPR010982">
    <property type="entry name" value="Lambda_DNA-bd_dom_sf"/>
</dbReference>
<protein>
    <submittedName>
        <fullName evidence="3">Helix-turn-helix transcriptional regulator</fullName>
    </submittedName>
</protein>
<gene>
    <name evidence="3" type="ORF">JW592_27915</name>
</gene>
<dbReference type="SMART" id="SM00530">
    <property type="entry name" value="HTH_XRE"/>
    <property type="match status" value="1"/>
</dbReference>
<dbReference type="SUPFAM" id="SSF47413">
    <property type="entry name" value="lambda repressor-like DNA-binding domains"/>
    <property type="match status" value="1"/>
</dbReference>
<keyword evidence="4" id="KW-1185">Reference proteome</keyword>
<feature type="region of interest" description="Disordered" evidence="1">
    <location>
        <begin position="168"/>
        <end position="192"/>
    </location>
</feature>
<name>A0ABS3X1Q0_9ACTN</name>
<dbReference type="InterPro" id="IPR001387">
    <property type="entry name" value="Cro/C1-type_HTH"/>
</dbReference>
<evidence type="ECO:0000256" key="1">
    <source>
        <dbReference type="SAM" id="MobiDB-lite"/>
    </source>
</evidence>
<dbReference type="Pfam" id="PF13560">
    <property type="entry name" value="HTH_31"/>
    <property type="match status" value="1"/>
</dbReference>
<feature type="region of interest" description="Disordered" evidence="1">
    <location>
        <begin position="44"/>
        <end position="71"/>
    </location>
</feature>
<organism evidence="3 4">
    <name type="scientific">Streptomyces spirodelae</name>
    <dbReference type="NCBI Taxonomy" id="2812904"/>
    <lineage>
        <taxon>Bacteria</taxon>
        <taxon>Bacillati</taxon>
        <taxon>Actinomycetota</taxon>
        <taxon>Actinomycetes</taxon>
        <taxon>Kitasatosporales</taxon>
        <taxon>Streptomycetaceae</taxon>
        <taxon>Streptomyces</taxon>
    </lineage>
</organism>
<comment type="caution">
    <text evidence="3">The sequence shown here is derived from an EMBL/GenBank/DDBJ whole genome shotgun (WGS) entry which is preliminary data.</text>
</comment>
<evidence type="ECO:0000259" key="2">
    <source>
        <dbReference type="PROSITE" id="PS50943"/>
    </source>
</evidence>
<dbReference type="Proteomes" id="UP001518976">
    <property type="component" value="Unassembled WGS sequence"/>
</dbReference>
<sequence length="407" mass="45106">MNLLTDPPPCECRICKAPLAQRSRRGRPAEYCSRACRQAAYRRRREEAQTARDGFPLSPRTQSPPEPSPEDQALLELAKTARSALTQLIRELTPQQHTHTHGTVVRAPVTSAAKILEQVETLLAGTVWRARHHDTPWETIANLLGTSPETARRTYRDQAVRRRFAALGHTMTDKHTPPPPTEDSPPDDQAVYSPARSQLAPILSRLQRDARIPLRQLGERTRVSASYLSRILAGERFPSWELTERLGRTLGVDLCTLRQIWDAEHRRMTTHKLRRTASTSPSSGHPTPHTDLTTALRALIQRCGSPTLTSIATVIGHTLTPAQLAATLAGTFVPDWPRTERLVRALQGDPDSFRPLWQHAAADAAYLPPPPPAPHHPCSATPHNRLESLFAAFGPTLSTPAPAFGHM</sequence>
<accession>A0ABS3X1Q0</accession>
<dbReference type="RefSeq" id="WP_209268016.1">
    <property type="nucleotide sequence ID" value="NZ_JAFFZN010000032.1"/>
</dbReference>
<reference evidence="3 4" key="1">
    <citation type="submission" date="2021-02" db="EMBL/GenBank/DDBJ databases">
        <title>Streptomyces spirodelae sp. nov., isolated from duckweed.</title>
        <authorList>
            <person name="Saimee Y."/>
            <person name="Duangmal K."/>
        </authorList>
    </citation>
    <scope>NUCLEOTIDE SEQUENCE [LARGE SCALE GENOMIC DNA]</scope>
    <source>
        <strain evidence="3 4">DW4-2</strain>
    </source>
</reference>
<evidence type="ECO:0000313" key="4">
    <source>
        <dbReference type="Proteomes" id="UP001518976"/>
    </source>
</evidence>
<dbReference type="Gene3D" id="1.10.260.40">
    <property type="entry name" value="lambda repressor-like DNA-binding domains"/>
    <property type="match status" value="1"/>
</dbReference>
<feature type="domain" description="HTH cro/C1-type" evidence="2">
    <location>
        <begin position="203"/>
        <end position="257"/>
    </location>
</feature>
<proteinExistence type="predicted"/>
<evidence type="ECO:0000313" key="3">
    <source>
        <dbReference type="EMBL" id="MBO8189249.1"/>
    </source>
</evidence>
<dbReference type="PROSITE" id="PS50943">
    <property type="entry name" value="HTH_CROC1"/>
    <property type="match status" value="1"/>
</dbReference>
<dbReference type="EMBL" id="JAFFZN010000032">
    <property type="protein sequence ID" value="MBO8189249.1"/>
    <property type="molecule type" value="Genomic_DNA"/>
</dbReference>